<dbReference type="PANTHER" id="PTHR12393">
    <property type="entry name" value="SPHINGOMYELIN PHOSPHODIESTERASE RELATED"/>
    <property type="match status" value="1"/>
</dbReference>
<proteinExistence type="predicted"/>
<dbReference type="PANTHER" id="PTHR12393:SF6">
    <property type="entry name" value="SPHINGOMYELIN PHOSPHODIESTERASE 2"/>
    <property type="match status" value="1"/>
</dbReference>
<organism evidence="1 2">
    <name type="scientific">Edaphochlamys debaryana</name>
    <dbReference type="NCBI Taxonomy" id="47281"/>
    <lineage>
        <taxon>Eukaryota</taxon>
        <taxon>Viridiplantae</taxon>
        <taxon>Chlorophyta</taxon>
        <taxon>core chlorophytes</taxon>
        <taxon>Chlorophyceae</taxon>
        <taxon>CS clade</taxon>
        <taxon>Chlamydomonadales</taxon>
        <taxon>Chlamydomonadales incertae sedis</taxon>
        <taxon>Edaphochlamys</taxon>
    </lineage>
</organism>
<sequence>MLGLDTLKWAWCEFMGSFARPNKRQKTADGTTGEIPAESGHQVWIPALITRLASFLPHNDRECLRFVNRAAQAALPGPMALKPSEPVPRWAMARLLPDSASTDGLTAAAVEIGPRIMEAPAGAGQLAACRWLLGHVREMAVEDWSAVLRAAAPGGHRHVCEWVLELTHDMVCRRAAVKAAFKHGHADLAFWLLQPVDFQTYDYTGAFMMGMLGSSARLDEVQSLADKHLPEDWVGEIPADCIRLLKAALLSDCDWKAKAEWVVDLFDEETWLEIDADMEHFGEGPQGGKGLRIVEWAVAAPHDDWLERVVNVAAARALRCWQVQGKAFIGAAASGDVAEMRSPALDPKPGAWAAAVGSGCVAAVQTLVDMGCPAPQEDEMIQLVTAAARDVKFRELFQPVPGLGAPFPSGLFALAVTANARPALLRWLLDLGCPMDGTAWTAAAGIQKAGPGMPKAAVRMQQAAVSAVAALCELRCPLPAHGEPYDAFFQWVNVNGPAWAWNWKLMLPLLWDAGMGFGRRGGDLLTEAVQAKLPRGAVRWFLERGCTPSAETWAAVAAHPD</sequence>
<keyword evidence="2" id="KW-1185">Reference proteome</keyword>
<evidence type="ECO:0000313" key="2">
    <source>
        <dbReference type="Proteomes" id="UP000612055"/>
    </source>
</evidence>
<dbReference type="GO" id="GO:0016020">
    <property type="term" value="C:membrane"/>
    <property type="evidence" value="ECO:0007669"/>
    <property type="project" value="TreeGrafter"/>
</dbReference>
<dbReference type="Proteomes" id="UP000612055">
    <property type="component" value="Unassembled WGS sequence"/>
</dbReference>
<evidence type="ECO:0000313" key="1">
    <source>
        <dbReference type="EMBL" id="KAG2490432.1"/>
    </source>
</evidence>
<dbReference type="GO" id="GO:0046513">
    <property type="term" value="P:ceramide biosynthetic process"/>
    <property type="evidence" value="ECO:0007669"/>
    <property type="project" value="TreeGrafter"/>
</dbReference>
<dbReference type="GO" id="GO:0030149">
    <property type="term" value="P:sphingolipid catabolic process"/>
    <property type="evidence" value="ECO:0007669"/>
    <property type="project" value="TreeGrafter"/>
</dbReference>
<gene>
    <name evidence="1" type="ORF">HYH03_011068</name>
</gene>
<dbReference type="AlphaFoldDB" id="A0A835XVM9"/>
<protein>
    <recommendedName>
        <fullName evidence="3">Ankyrin repeat domain-containing protein</fullName>
    </recommendedName>
</protein>
<name>A0A835XVM9_9CHLO</name>
<dbReference type="GO" id="GO:0005783">
    <property type="term" value="C:endoplasmic reticulum"/>
    <property type="evidence" value="ECO:0007669"/>
    <property type="project" value="TreeGrafter"/>
</dbReference>
<evidence type="ECO:0008006" key="3">
    <source>
        <dbReference type="Google" id="ProtNLM"/>
    </source>
</evidence>
<reference evidence="1" key="1">
    <citation type="journal article" date="2020" name="bioRxiv">
        <title>Comparative genomics of Chlamydomonas.</title>
        <authorList>
            <person name="Craig R.J."/>
            <person name="Hasan A.R."/>
            <person name="Ness R.W."/>
            <person name="Keightley P.D."/>
        </authorList>
    </citation>
    <scope>NUCLEOTIDE SEQUENCE</scope>
    <source>
        <strain evidence="1">CCAP 11/70</strain>
    </source>
</reference>
<comment type="caution">
    <text evidence="1">The sequence shown here is derived from an EMBL/GenBank/DDBJ whole genome shotgun (WGS) entry which is preliminary data.</text>
</comment>
<accession>A0A835XVM9</accession>
<dbReference type="GO" id="GO:0071944">
    <property type="term" value="C:cell periphery"/>
    <property type="evidence" value="ECO:0007669"/>
    <property type="project" value="TreeGrafter"/>
</dbReference>
<dbReference type="OrthoDB" id="63514at2759"/>
<dbReference type="GO" id="GO:0004620">
    <property type="term" value="F:phospholipase activity"/>
    <property type="evidence" value="ECO:0007669"/>
    <property type="project" value="TreeGrafter"/>
</dbReference>
<dbReference type="EMBL" id="JAEHOE010000061">
    <property type="protein sequence ID" value="KAG2490432.1"/>
    <property type="molecule type" value="Genomic_DNA"/>
</dbReference>